<name>F7R1T9_9LACO</name>
<evidence type="ECO:0000313" key="1">
    <source>
        <dbReference type="EMBL" id="EGM51351.1"/>
    </source>
</evidence>
<protein>
    <submittedName>
        <fullName evidence="1">Uncharacterized protein</fullName>
    </submittedName>
</protein>
<accession>F7R1T9</accession>
<dbReference type="Proteomes" id="UP000002971">
    <property type="component" value="Unassembled WGS sequence"/>
</dbReference>
<organism evidence="1 2">
    <name type="scientific">Ligilactobacillus ruminis SPM0211</name>
    <dbReference type="NCBI Taxonomy" id="1040964"/>
    <lineage>
        <taxon>Bacteria</taxon>
        <taxon>Bacillati</taxon>
        <taxon>Bacillota</taxon>
        <taxon>Bacilli</taxon>
        <taxon>Lactobacillales</taxon>
        <taxon>Lactobacillaceae</taxon>
        <taxon>Ligilactobacillus</taxon>
    </lineage>
</organism>
<evidence type="ECO:0000313" key="2">
    <source>
        <dbReference type="Proteomes" id="UP000002971"/>
    </source>
</evidence>
<dbReference type="EMBL" id="AFOJ01000006">
    <property type="protein sequence ID" value="EGM51351.1"/>
    <property type="molecule type" value="Genomic_DNA"/>
</dbReference>
<comment type="caution">
    <text evidence="1">The sequence shown here is derived from an EMBL/GenBank/DDBJ whole genome shotgun (WGS) entry which is preliminary data.</text>
</comment>
<gene>
    <name evidence="1" type="ORF">LRU_01663</name>
</gene>
<reference evidence="1 2" key="1">
    <citation type="journal article" date="2011" name="J. Bacteriol.">
        <title>Genome Sequence of Lactobacillus ruminis SPM0211, Isolated from a Fecal Sample from a Healthy Korean.</title>
        <authorList>
            <person name="Lee S."/>
            <person name="Cho Y.J."/>
            <person name="Lee A.H."/>
            <person name="Chun J."/>
            <person name="Ha N.J."/>
            <person name="Ko G."/>
        </authorList>
    </citation>
    <scope>NUCLEOTIDE SEQUENCE [LARGE SCALE GENOMIC DNA]</scope>
    <source>
        <strain evidence="1 2">SPM0211</strain>
    </source>
</reference>
<proteinExistence type="predicted"/>
<dbReference type="AlphaFoldDB" id="F7R1T9"/>
<sequence length="36" mass="3974">MQGLINQHANLSAKFAAGLFSSIVMHMQKKPDQICD</sequence>